<proteinExistence type="predicted"/>
<gene>
    <name evidence="1" type="ORF">QNI19_24225</name>
</gene>
<protein>
    <submittedName>
        <fullName evidence="1">Uncharacterized protein</fullName>
    </submittedName>
</protein>
<evidence type="ECO:0000313" key="2">
    <source>
        <dbReference type="Proteomes" id="UP001228581"/>
    </source>
</evidence>
<dbReference type="Proteomes" id="UP001228581">
    <property type="component" value="Unassembled WGS sequence"/>
</dbReference>
<dbReference type="EMBL" id="JASJOT010000019">
    <property type="protein sequence ID" value="MDJ1496065.1"/>
    <property type="molecule type" value="Genomic_DNA"/>
</dbReference>
<evidence type="ECO:0000313" key="1">
    <source>
        <dbReference type="EMBL" id="MDJ1496065.1"/>
    </source>
</evidence>
<comment type="caution">
    <text evidence="1">The sequence shown here is derived from an EMBL/GenBank/DDBJ whole genome shotgun (WGS) entry which is preliminary data.</text>
</comment>
<reference evidence="1 2" key="1">
    <citation type="submission" date="2023-05" db="EMBL/GenBank/DDBJ databases">
        <authorList>
            <person name="Zhang X."/>
        </authorList>
    </citation>
    <scope>NUCLEOTIDE SEQUENCE [LARGE SCALE GENOMIC DNA]</scope>
    <source>
        <strain evidence="1 2">DM2B3-1</strain>
    </source>
</reference>
<dbReference type="RefSeq" id="WP_314000589.1">
    <property type="nucleotide sequence ID" value="NZ_JASJOT010000019.1"/>
</dbReference>
<sequence length="376" mass="43068">MIKLLPYCILFLFLQSITYGQVSVGFQKSFFLGKEKKNNLTEEELKAIRSSTLIFFYKSADESILPQLEKALKSSWKVTPLKLVPFSQIEKYLNEPNYSYATLTTFIDGSSTISGGQKMPVWYLFLDFWINKSEEKIPRKSFAWVCLSTGGTMPYAPIYGFPLTASFGSYATKAGSYNVLGNEVIDLSYKIKANKELIKEKKIPATDNYFDYLYNHGSFHNWTLPDLKAYFSVVNNHVQNGTTRAFRQEDMDVSELSKLKKDTLFIPEYALLVPDKPKKDTMIYKQVSENEIKKILAAYPYPYQIVSEDILVKKIMDPAKSIYYLSHIVTSAKIVAIINSQSGKIIYTDFRFLMGNECIRTTDMTLLKEAIEKGHK</sequence>
<accession>A0ABT7CQP6</accession>
<name>A0ABT7CQP6_9BACT</name>
<keyword evidence="2" id="KW-1185">Reference proteome</keyword>
<organism evidence="1 2">
    <name type="scientific">Xanthocytophaga flava</name>
    <dbReference type="NCBI Taxonomy" id="3048013"/>
    <lineage>
        <taxon>Bacteria</taxon>
        <taxon>Pseudomonadati</taxon>
        <taxon>Bacteroidota</taxon>
        <taxon>Cytophagia</taxon>
        <taxon>Cytophagales</taxon>
        <taxon>Rhodocytophagaceae</taxon>
        <taxon>Xanthocytophaga</taxon>
    </lineage>
</organism>